<comment type="caution">
    <text evidence="1">The sequence shown here is derived from an EMBL/GenBank/DDBJ whole genome shotgun (WGS) entry which is preliminary data.</text>
</comment>
<gene>
    <name evidence="1" type="ORF">KPSA1_01473</name>
</gene>
<dbReference type="Proteomes" id="UP000247480">
    <property type="component" value="Unassembled WGS sequence"/>
</dbReference>
<dbReference type="GO" id="GO:0016740">
    <property type="term" value="F:transferase activity"/>
    <property type="evidence" value="ECO:0007669"/>
    <property type="project" value="UniProtKB-KW"/>
</dbReference>
<proteinExistence type="predicted"/>
<name>A0A2V0QCK3_PSESF</name>
<protein>
    <submittedName>
        <fullName evidence="1">Glutathione S-transferase</fullName>
    </submittedName>
</protein>
<evidence type="ECO:0000313" key="2">
    <source>
        <dbReference type="Proteomes" id="UP000247480"/>
    </source>
</evidence>
<keyword evidence="1" id="KW-0808">Transferase</keyword>
<reference evidence="1 2" key="1">
    <citation type="submission" date="2018-04" db="EMBL/GenBank/DDBJ databases">
        <title>Draft genome sequence of Pseudomonas syringae pv. actinidiae biovar 1 strains isolated from kiwifruit in Kagawa prefecture.</title>
        <authorList>
            <person name="Tabuchi M."/>
            <person name="Saito M."/>
            <person name="Fujiwara S."/>
            <person name="Sasa N."/>
            <person name="Akimitsu K."/>
            <person name="Gomi K."/>
            <person name="Konishi-Sugita S."/>
            <person name="Hamano K."/>
            <person name="Kataoka I."/>
        </authorList>
    </citation>
    <scope>NUCLEOTIDE SEQUENCE [LARGE SCALE GENOMIC DNA]</scope>
    <source>
        <strain evidence="1 2">MAFF212206</strain>
    </source>
</reference>
<accession>A0A2V0QCK3</accession>
<evidence type="ECO:0000313" key="1">
    <source>
        <dbReference type="EMBL" id="GBH08105.1"/>
    </source>
</evidence>
<dbReference type="AlphaFoldDB" id="A0A2V0QCK3"/>
<sequence length="96" mass="10654">MPTKYLSALYFQHFQIALTVQRAGSEVIVVKRTLRVLALVFDVLYMETQANPVRSNFAIATQSVLLLQKTAQYLRLVAKTTPPACGGVVGNRRVAM</sequence>
<dbReference type="EMBL" id="BGJZ01000073">
    <property type="protein sequence ID" value="GBH08105.1"/>
    <property type="molecule type" value="Genomic_DNA"/>
</dbReference>
<organism evidence="1 2">
    <name type="scientific">Pseudomonas syringae pv. actinidiae</name>
    <dbReference type="NCBI Taxonomy" id="103796"/>
    <lineage>
        <taxon>Bacteria</taxon>
        <taxon>Pseudomonadati</taxon>
        <taxon>Pseudomonadota</taxon>
        <taxon>Gammaproteobacteria</taxon>
        <taxon>Pseudomonadales</taxon>
        <taxon>Pseudomonadaceae</taxon>
        <taxon>Pseudomonas</taxon>
        <taxon>Pseudomonas syringae</taxon>
    </lineage>
</organism>